<evidence type="ECO:0000256" key="2">
    <source>
        <dbReference type="ARBA" id="ARBA00012438"/>
    </source>
</evidence>
<keyword evidence="9" id="KW-0812">Transmembrane</keyword>
<evidence type="ECO:0000256" key="1">
    <source>
        <dbReference type="ARBA" id="ARBA00000085"/>
    </source>
</evidence>
<dbReference type="PANTHER" id="PTHR24421">
    <property type="entry name" value="NITRATE/NITRITE SENSOR PROTEIN NARX-RELATED"/>
    <property type="match status" value="1"/>
</dbReference>
<keyword evidence="6 11" id="KW-0418">Kinase</keyword>
<dbReference type="Gene3D" id="3.30.565.10">
    <property type="entry name" value="Histidine kinase-like ATPase, C-terminal domain"/>
    <property type="match status" value="1"/>
</dbReference>
<dbReference type="Pfam" id="PF07730">
    <property type="entry name" value="HisKA_3"/>
    <property type="match status" value="1"/>
</dbReference>
<evidence type="ECO:0000256" key="7">
    <source>
        <dbReference type="ARBA" id="ARBA00022840"/>
    </source>
</evidence>
<comment type="caution">
    <text evidence="11">The sequence shown here is derived from an EMBL/GenBank/DDBJ whole genome shotgun (WGS) entry which is preliminary data.</text>
</comment>
<organism evidence="11 12">
    <name type="scientific">Streptomyces lasiicapitis</name>
    <dbReference type="NCBI Taxonomy" id="1923961"/>
    <lineage>
        <taxon>Bacteria</taxon>
        <taxon>Bacillati</taxon>
        <taxon>Actinomycetota</taxon>
        <taxon>Actinomycetes</taxon>
        <taxon>Kitasatosporales</taxon>
        <taxon>Streptomycetaceae</taxon>
        <taxon>Streptomyces</taxon>
    </lineage>
</organism>
<gene>
    <name evidence="11" type="ORF">GCM10012286_64710</name>
</gene>
<evidence type="ECO:0000256" key="9">
    <source>
        <dbReference type="SAM" id="Phobius"/>
    </source>
</evidence>
<dbReference type="EMBL" id="BMNG01000016">
    <property type="protein sequence ID" value="GGO54589.1"/>
    <property type="molecule type" value="Genomic_DNA"/>
</dbReference>
<keyword evidence="4" id="KW-0808">Transferase</keyword>
<evidence type="ECO:0000313" key="11">
    <source>
        <dbReference type="EMBL" id="GGO54589.1"/>
    </source>
</evidence>
<dbReference type="InterPro" id="IPR003594">
    <property type="entry name" value="HATPase_dom"/>
</dbReference>
<dbReference type="EC" id="2.7.13.3" evidence="2"/>
<dbReference type="InterPro" id="IPR036890">
    <property type="entry name" value="HATPase_C_sf"/>
</dbReference>
<accession>A0ABQ2MMA6</accession>
<keyword evidence="9" id="KW-0472">Membrane</keyword>
<feature type="transmembrane region" description="Helical" evidence="9">
    <location>
        <begin position="143"/>
        <end position="160"/>
    </location>
</feature>
<sequence length="424" mass="45029">MLVAINLRTLPRMSLSPRAVLVGVVAAVLAIADLALESSSGDSAPVTVLSAALTLAGFVALRWRRRRPVWVAVFVLACSMAYFPVSERDVPVLLIAFAFALFTVAAEGYLLAAVTLAVSTMLMIAIPEQISSSDGRHVDDTSIFLLLGWFVGLVAAGHAYSTRLAYLREVEQRALAAERERDVRARQSAIEERLRIARELHDVLGHNISLINVQSSAAMHRHAKGRTGAAEMAPAMEAIRDTSREALRELRATLGVLRQVDEAVPTVPADAGLTEIAGLADRASTAGLSVRTVMEVPEEVPRLPPQVGLAAYRIVQESLTNIVRHAEATEAVVTVRLEHDGADAGDGGDTSVRVRIEDNGKGMPGVLDGAGRHSATGLGGSGLGGMAERARALGGELMAENIPGRTGGISGFRVEARIPVEDRR</sequence>
<name>A0ABQ2MMA6_9ACTN</name>
<proteinExistence type="predicted"/>
<dbReference type="InterPro" id="IPR050482">
    <property type="entry name" value="Sensor_HK_TwoCompSys"/>
</dbReference>
<evidence type="ECO:0000256" key="4">
    <source>
        <dbReference type="ARBA" id="ARBA00022679"/>
    </source>
</evidence>
<evidence type="ECO:0000313" key="12">
    <source>
        <dbReference type="Proteomes" id="UP000656881"/>
    </source>
</evidence>
<feature type="transmembrane region" description="Helical" evidence="9">
    <location>
        <begin position="68"/>
        <end position="85"/>
    </location>
</feature>
<feature type="transmembrane region" description="Helical" evidence="9">
    <location>
        <begin position="44"/>
        <end position="61"/>
    </location>
</feature>
<evidence type="ECO:0000256" key="6">
    <source>
        <dbReference type="ARBA" id="ARBA00022777"/>
    </source>
</evidence>
<dbReference type="SMART" id="SM00387">
    <property type="entry name" value="HATPase_c"/>
    <property type="match status" value="1"/>
</dbReference>
<evidence type="ECO:0000256" key="3">
    <source>
        <dbReference type="ARBA" id="ARBA00022553"/>
    </source>
</evidence>
<keyword evidence="7" id="KW-0067">ATP-binding</keyword>
<keyword evidence="8" id="KW-0902">Two-component regulatory system</keyword>
<evidence type="ECO:0000256" key="5">
    <source>
        <dbReference type="ARBA" id="ARBA00022741"/>
    </source>
</evidence>
<dbReference type="PANTHER" id="PTHR24421:SF10">
    <property type="entry name" value="NITRATE_NITRITE SENSOR PROTEIN NARQ"/>
    <property type="match status" value="1"/>
</dbReference>
<dbReference type="Proteomes" id="UP000656881">
    <property type="component" value="Unassembled WGS sequence"/>
</dbReference>
<dbReference type="Gene3D" id="1.20.5.1930">
    <property type="match status" value="1"/>
</dbReference>
<dbReference type="Pfam" id="PF02518">
    <property type="entry name" value="HATPase_c"/>
    <property type="match status" value="1"/>
</dbReference>
<comment type="catalytic activity">
    <reaction evidence="1">
        <text>ATP + protein L-histidine = ADP + protein N-phospho-L-histidine.</text>
        <dbReference type="EC" id="2.7.13.3"/>
    </reaction>
</comment>
<dbReference type="CDD" id="cd16917">
    <property type="entry name" value="HATPase_UhpB-NarQ-NarX-like"/>
    <property type="match status" value="1"/>
</dbReference>
<dbReference type="SUPFAM" id="SSF55874">
    <property type="entry name" value="ATPase domain of HSP90 chaperone/DNA topoisomerase II/histidine kinase"/>
    <property type="match status" value="1"/>
</dbReference>
<keyword evidence="9" id="KW-1133">Transmembrane helix</keyword>
<protein>
    <recommendedName>
        <fullName evidence="2">histidine kinase</fullName>
        <ecNumber evidence="2">2.7.13.3</ecNumber>
    </recommendedName>
</protein>
<feature type="domain" description="Histidine kinase/HSP90-like ATPase" evidence="10">
    <location>
        <begin position="306"/>
        <end position="422"/>
    </location>
</feature>
<evidence type="ECO:0000259" key="10">
    <source>
        <dbReference type="SMART" id="SM00387"/>
    </source>
</evidence>
<dbReference type="InterPro" id="IPR011712">
    <property type="entry name" value="Sig_transdc_His_kin_sub3_dim/P"/>
</dbReference>
<keyword evidence="3" id="KW-0597">Phosphoprotein</keyword>
<keyword evidence="5" id="KW-0547">Nucleotide-binding</keyword>
<evidence type="ECO:0000256" key="8">
    <source>
        <dbReference type="ARBA" id="ARBA00023012"/>
    </source>
</evidence>
<keyword evidence="12" id="KW-1185">Reference proteome</keyword>
<reference evidence="12" key="1">
    <citation type="journal article" date="2019" name="Int. J. Syst. Evol. Microbiol.">
        <title>The Global Catalogue of Microorganisms (GCM) 10K type strain sequencing project: providing services to taxonomists for standard genome sequencing and annotation.</title>
        <authorList>
            <consortium name="The Broad Institute Genomics Platform"/>
            <consortium name="The Broad Institute Genome Sequencing Center for Infectious Disease"/>
            <person name="Wu L."/>
            <person name="Ma J."/>
        </authorList>
    </citation>
    <scope>NUCLEOTIDE SEQUENCE [LARGE SCALE GENOMIC DNA]</scope>
    <source>
        <strain evidence="12">CGMCC 4.7349</strain>
    </source>
</reference>
<feature type="transmembrane region" description="Helical" evidence="9">
    <location>
        <begin position="91"/>
        <end position="122"/>
    </location>
</feature>
<dbReference type="GO" id="GO:0016301">
    <property type="term" value="F:kinase activity"/>
    <property type="evidence" value="ECO:0007669"/>
    <property type="project" value="UniProtKB-KW"/>
</dbReference>